<dbReference type="InterPro" id="IPR006530">
    <property type="entry name" value="YD"/>
</dbReference>
<dbReference type="NCBIfam" id="TIGR01643">
    <property type="entry name" value="YD_repeat_2x"/>
    <property type="match status" value="8"/>
</dbReference>
<dbReference type="InterPro" id="IPR022385">
    <property type="entry name" value="Rhs_assc_core"/>
</dbReference>
<reference evidence="5 6" key="1">
    <citation type="submission" date="2012-01" db="EMBL/GenBank/DDBJ databases">
        <title>Improved High-Quality Draft sequence of Saccharomonospora xinjiangensis XJ-54.</title>
        <authorList>
            <consortium name="US DOE Joint Genome Institute"/>
            <person name="Lucas S."/>
            <person name="Han J."/>
            <person name="Lapidus A."/>
            <person name="Cheng J.-F."/>
            <person name="Goodwin L."/>
            <person name="Pitluck S."/>
            <person name="Peters L."/>
            <person name="Mikhailova N."/>
            <person name="Teshima H."/>
            <person name="Detter J.C."/>
            <person name="Han C."/>
            <person name="Tapia R."/>
            <person name="Land M."/>
            <person name="Hauser L."/>
            <person name="Kyrpides N."/>
            <person name="Ivanova N."/>
            <person name="Pagani I."/>
            <person name="Brambilla E.-M."/>
            <person name="Klenk H.-P."/>
            <person name="Woyke T."/>
        </authorList>
    </citation>
    <scope>NUCLEOTIDE SEQUENCE [LARGE SCALE GENOMIC DNA]</scope>
    <source>
        <strain evidence="5 6">XJ-54</strain>
    </source>
</reference>
<keyword evidence="6" id="KW-1185">Reference proteome</keyword>
<dbReference type="Pfam" id="PF15537">
    <property type="entry name" value="Ntox43"/>
    <property type="match status" value="1"/>
</dbReference>
<keyword evidence="1" id="KW-0677">Repeat</keyword>
<dbReference type="InterPro" id="IPR031325">
    <property type="entry name" value="RHS_repeat"/>
</dbReference>
<sequence>MASTDELGHTTTYGYDELGNQRRVTDPPALHGQAGGTWLATYDPLGEVLSTSDPRGTQTHATYDKLGRQITSTVVETVPEPTRILTTRYTHDELGNVATVTSPAGRVVETTYDDLGNELTVTDGLGNTTTNAYDGAGRLVSSTDATGRGSEIDYDRAGRQLSVSDFGPDGTVERTREFAYDRAGNPARATDALGAATTYTYDALNRLTSITRPVSDSESITTSYGYDRAGNITRATDGNGNATVFTVNAWNMAESTIEPATEQTPEVADRTYTAVYDTAGRLAELRKPGGVTIAHSYDPQGNLVKQVGSGASVVTPDRVFTYDPAGRMVSASAPNGDNTFAYDDRGNLVTASGPSGESSFTYDADGLPTSVTTSAGMSSFSCDAAGRLATALDAATGATLGYDYDEAGRVTSVGYGVGAATRGYGYDNLGRIASDAVTAPDGTETASITYEWDDEDHLVAKHTEGVAGAAQHAYGYDRAGRLVSWDDGIAVHTYEWDAAGNLTRDGPVSAVFNQRNQLLSKAGVEYSYTPRGTLASRTAGGVSALVEFNAFDELVADGGTDYRYDALNRLVSAGGSALSYVGSGIKVASDGQGEYSYTPGGLPLGVAQGGVSALAWSDVHTDLIGLVDPGTGVLAGSRSYSPFGQRQAGVGTQPALGFQHQYTDPDSGNVNMGARWYQPGTATFASRDTAGLDPRDVGNANRYAYASADPLANTDPSGYLVVAPVVPIVTAIAGSTAVRQVGTRLITRGAAIVGGIVGDWASDLFTTKKIRGIPSPAPQSVPSPQIAWSIWQSLEISRIALTAGFNFPHPSGSRPSGSGGFIGGVGGPLGGFGPASPGAWNTVDLQRLRTFLEQLRRQRLEDLVNTPHARPPQTRTVVDSIQEAIDAAKRTVIDLGVIQPEGGEPAPYEPETNHGIDQPAPLPPATAHLNDSCEIGKRPKGDGGRTGSIFVCTGGVDADSGTLQGSGPVPGIIEVSERVKSTAAFRNYDPPGSPEFVFDPERNIFAAGSPRQYLGIDGSPHERLARGIGANESIVLGGRWLRNPDGSISTDEWSGHYGSRWTPEFRDQFVRVMKGYGIDVIHTAW</sequence>
<dbReference type="AlphaFoldDB" id="I0V855"/>
<feature type="domain" description="Bacterial toxin 43" evidence="3">
    <location>
        <begin position="956"/>
        <end position="1067"/>
    </location>
</feature>
<dbReference type="InterPro" id="IPR029106">
    <property type="entry name" value="Ntox43"/>
</dbReference>
<proteinExistence type="predicted"/>
<dbReference type="InterPro" id="IPR050708">
    <property type="entry name" value="T6SS_VgrG/RHS"/>
</dbReference>
<feature type="domain" description="Teneurin-like YD-shell" evidence="4">
    <location>
        <begin position="152"/>
        <end position="376"/>
    </location>
</feature>
<dbReference type="Pfam" id="PF05593">
    <property type="entry name" value="RHS_repeat"/>
    <property type="match status" value="3"/>
</dbReference>
<dbReference type="STRING" id="882086.SacxiDRAFT_4122"/>
<dbReference type="NCBIfam" id="TIGR03696">
    <property type="entry name" value="Rhs_assc_core"/>
    <property type="match status" value="1"/>
</dbReference>
<dbReference type="EMBL" id="JH636049">
    <property type="protein sequence ID" value="EID56308.1"/>
    <property type="molecule type" value="Genomic_DNA"/>
</dbReference>
<name>I0V855_9PSEU</name>
<dbReference type="Pfam" id="PF25023">
    <property type="entry name" value="TEN_YD-shell"/>
    <property type="match status" value="2"/>
</dbReference>
<dbReference type="Gene3D" id="2.180.10.10">
    <property type="entry name" value="RHS repeat-associated core"/>
    <property type="match status" value="3"/>
</dbReference>
<evidence type="ECO:0000313" key="5">
    <source>
        <dbReference type="EMBL" id="EID56308.1"/>
    </source>
</evidence>
<feature type="region of interest" description="Disordered" evidence="2">
    <location>
        <begin position="908"/>
        <end position="942"/>
    </location>
</feature>
<feature type="region of interest" description="Disordered" evidence="2">
    <location>
        <begin position="1"/>
        <end position="29"/>
    </location>
</feature>
<evidence type="ECO:0000313" key="6">
    <source>
        <dbReference type="Proteomes" id="UP000004691"/>
    </source>
</evidence>
<evidence type="ECO:0000259" key="3">
    <source>
        <dbReference type="Pfam" id="PF15537"/>
    </source>
</evidence>
<evidence type="ECO:0000259" key="4">
    <source>
        <dbReference type="Pfam" id="PF25023"/>
    </source>
</evidence>
<dbReference type="RefSeq" id="WP_006240541.1">
    <property type="nucleotide sequence ID" value="NZ_JH636049.1"/>
</dbReference>
<dbReference type="CDD" id="cd12871">
    <property type="entry name" value="Bacuni_01323_like"/>
    <property type="match status" value="1"/>
</dbReference>
<dbReference type="HOGENOM" id="CLU_285429_0_0_11"/>
<protein>
    <submittedName>
        <fullName evidence="5">Rhs family protein</fullName>
    </submittedName>
</protein>
<dbReference type="eggNOG" id="COG3209">
    <property type="taxonomic scope" value="Bacteria"/>
</dbReference>
<feature type="compositionally biased region" description="Polar residues" evidence="2">
    <location>
        <begin position="1"/>
        <end position="13"/>
    </location>
</feature>
<accession>I0V855</accession>
<feature type="domain" description="Teneurin-like YD-shell" evidence="4">
    <location>
        <begin position="471"/>
        <end position="571"/>
    </location>
</feature>
<dbReference type="PANTHER" id="PTHR32305:SF15">
    <property type="entry name" value="PROTEIN RHSA-RELATED"/>
    <property type="match status" value="1"/>
</dbReference>
<evidence type="ECO:0000256" key="2">
    <source>
        <dbReference type="SAM" id="MobiDB-lite"/>
    </source>
</evidence>
<evidence type="ECO:0000256" key="1">
    <source>
        <dbReference type="ARBA" id="ARBA00022737"/>
    </source>
</evidence>
<dbReference type="Proteomes" id="UP000004691">
    <property type="component" value="Unassembled WGS sequence"/>
</dbReference>
<dbReference type="PANTHER" id="PTHR32305">
    <property type="match status" value="1"/>
</dbReference>
<gene>
    <name evidence="5" type="ORF">SacxiDRAFT_4122</name>
</gene>
<dbReference type="InterPro" id="IPR056823">
    <property type="entry name" value="TEN-like_YD-shell"/>
</dbReference>
<organism evidence="5 6">
    <name type="scientific">Saccharomonospora xinjiangensis XJ-54</name>
    <dbReference type="NCBI Taxonomy" id="882086"/>
    <lineage>
        <taxon>Bacteria</taxon>
        <taxon>Bacillati</taxon>
        <taxon>Actinomycetota</taxon>
        <taxon>Actinomycetes</taxon>
        <taxon>Pseudonocardiales</taxon>
        <taxon>Pseudonocardiaceae</taxon>
        <taxon>Saccharomonospora</taxon>
    </lineage>
</organism>